<keyword evidence="6 12" id="KW-0547">Nucleotide-binding</keyword>
<keyword evidence="9" id="KW-1133">Transmembrane helix</keyword>
<dbReference type="PANTHER" id="PTHR34590:SF5">
    <property type="entry name" value="OS04G0586500 PROTEIN"/>
    <property type="match status" value="1"/>
</dbReference>
<accession>A0A5C7HN73</accession>
<dbReference type="EMBL" id="VAHF01000007">
    <property type="protein sequence ID" value="TXG57756.1"/>
    <property type="molecule type" value="Genomic_DNA"/>
</dbReference>
<dbReference type="Pfam" id="PF12819">
    <property type="entry name" value="Malectin_like"/>
    <property type="match status" value="1"/>
</dbReference>
<dbReference type="Gene3D" id="2.60.120.430">
    <property type="entry name" value="Galactose-binding lectin"/>
    <property type="match status" value="2"/>
</dbReference>
<name>A0A5C7HN73_9ROSI</name>
<dbReference type="InterPro" id="IPR000719">
    <property type="entry name" value="Prot_kinase_dom"/>
</dbReference>
<evidence type="ECO:0000256" key="10">
    <source>
        <dbReference type="ARBA" id="ARBA00023136"/>
    </source>
</evidence>
<evidence type="ECO:0000313" key="15">
    <source>
        <dbReference type="EMBL" id="TXG57756.1"/>
    </source>
</evidence>
<evidence type="ECO:0000256" key="11">
    <source>
        <dbReference type="ARBA" id="ARBA00023180"/>
    </source>
</evidence>
<dbReference type="Proteomes" id="UP000323000">
    <property type="component" value="Chromosome 7"/>
</dbReference>
<evidence type="ECO:0000256" key="13">
    <source>
        <dbReference type="SAM" id="MobiDB-lite"/>
    </source>
</evidence>
<dbReference type="InterPro" id="IPR045272">
    <property type="entry name" value="ANXUR1/2-like"/>
</dbReference>
<evidence type="ECO:0000256" key="9">
    <source>
        <dbReference type="ARBA" id="ARBA00022989"/>
    </source>
</evidence>
<evidence type="ECO:0000256" key="5">
    <source>
        <dbReference type="ARBA" id="ARBA00022729"/>
    </source>
</evidence>
<dbReference type="Gene3D" id="3.30.200.20">
    <property type="entry name" value="Phosphorylase Kinase, domain 1"/>
    <property type="match status" value="1"/>
</dbReference>
<gene>
    <name evidence="15" type="ORF">EZV62_015585</name>
</gene>
<dbReference type="FunFam" id="2.60.120.430:FF:000007">
    <property type="entry name" value="FERONIA receptor-like kinase"/>
    <property type="match status" value="1"/>
</dbReference>
<evidence type="ECO:0000256" key="1">
    <source>
        <dbReference type="ARBA" id="ARBA00004479"/>
    </source>
</evidence>
<dbReference type="InterPro" id="IPR011009">
    <property type="entry name" value="Kinase-like_dom_sf"/>
</dbReference>
<evidence type="ECO:0000256" key="3">
    <source>
        <dbReference type="ARBA" id="ARBA00022679"/>
    </source>
</evidence>
<organism evidence="15 16">
    <name type="scientific">Acer yangbiense</name>
    <dbReference type="NCBI Taxonomy" id="1000413"/>
    <lineage>
        <taxon>Eukaryota</taxon>
        <taxon>Viridiplantae</taxon>
        <taxon>Streptophyta</taxon>
        <taxon>Embryophyta</taxon>
        <taxon>Tracheophyta</taxon>
        <taxon>Spermatophyta</taxon>
        <taxon>Magnoliopsida</taxon>
        <taxon>eudicotyledons</taxon>
        <taxon>Gunneridae</taxon>
        <taxon>Pentapetalae</taxon>
        <taxon>rosids</taxon>
        <taxon>malvids</taxon>
        <taxon>Sapindales</taxon>
        <taxon>Sapindaceae</taxon>
        <taxon>Hippocastanoideae</taxon>
        <taxon>Acereae</taxon>
        <taxon>Acer</taxon>
    </lineage>
</organism>
<keyword evidence="5" id="KW-0732">Signal</keyword>
<dbReference type="AlphaFoldDB" id="A0A5C7HN73"/>
<proteinExistence type="predicted"/>
<evidence type="ECO:0000256" key="7">
    <source>
        <dbReference type="ARBA" id="ARBA00022777"/>
    </source>
</evidence>
<comment type="caution">
    <text evidence="15">The sequence shown here is derived from an EMBL/GenBank/DDBJ whole genome shotgun (WGS) entry which is preliminary data.</text>
</comment>
<dbReference type="PROSITE" id="PS50011">
    <property type="entry name" value="PROTEIN_KINASE_DOM"/>
    <property type="match status" value="1"/>
</dbReference>
<feature type="binding site" evidence="12">
    <location>
        <position position="535"/>
    </location>
    <ligand>
        <name>ATP</name>
        <dbReference type="ChEBI" id="CHEBI:30616"/>
    </ligand>
</feature>
<feature type="region of interest" description="Disordered" evidence="13">
    <location>
        <begin position="435"/>
        <end position="476"/>
    </location>
</feature>
<protein>
    <recommendedName>
        <fullName evidence="14">Protein kinase domain-containing protein</fullName>
    </recommendedName>
</protein>
<evidence type="ECO:0000256" key="4">
    <source>
        <dbReference type="ARBA" id="ARBA00022692"/>
    </source>
</evidence>
<keyword evidence="10" id="KW-0472">Membrane</keyword>
<dbReference type="GO" id="GO:0016020">
    <property type="term" value="C:membrane"/>
    <property type="evidence" value="ECO:0007669"/>
    <property type="project" value="UniProtKB-SubCell"/>
</dbReference>
<sequence>MDCFKYMKNANRCSSVFVLIFISLASSIHVIFSANYIPSEQIFLNCGESLILNDTDTRSWTPDVGSKFLLSAKSSISKAITQDPLVPKVPYMTARLSQSEFSYRFPVVPGRMLVRLHFYSNLYNGHNATNAIFSVSAYNRLNTTNNRFFYLPGSFTLLRNFSTSQTTYALNCAYIVREYLIAVDGETLTIKFTPSTNSSNAYAFVNGIEVISMPNIYYNDNGLKLVGQDSLIFVDNTTAPESVYRINVGGNDISPSGDTGLFRSWYNDQPYLYGETVGVTVTADPSKTIISYPKGMPTYVAPENVYSTARSMGLNPQINKNSNLTWIFSVDVGFYYLVRLHFCEVRAAINQINRRRFNIFLGNETAESGVDVIRWTKYNRVPVYKDYVVIVGGEGPQQDLWLALHPNLSEQPQYYDAILNGIEIFKLSDTDDNLAGANPIPGPKQDVVDSSKTLPSSHAGMGKTSPSDGPAGQLPKTNTTGIYASSLLSNLCRHFSFPEIKAATKNFDETLLLGVGGFGKVYGGEIEGGTKVAIKRGNPLNGQGVHEFQTEIDLLSKL</sequence>
<dbReference type="GO" id="GO:0005524">
    <property type="term" value="F:ATP binding"/>
    <property type="evidence" value="ECO:0007669"/>
    <property type="project" value="UniProtKB-UniRule"/>
</dbReference>
<dbReference type="InterPro" id="IPR017441">
    <property type="entry name" value="Protein_kinase_ATP_BS"/>
</dbReference>
<dbReference type="FunFam" id="3.30.200.20:FF:000039">
    <property type="entry name" value="receptor-like protein kinase FERONIA"/>
    <property type="match status" value="1"/>
</dbReference>
<dbReference type="OrthoDB" id="1903759at2759"/>
<keyword evidence="4" id="KW-0812">Transmembrane</keyword>
<keyword evidence="11" id="KW-0325">Glycoprotein</keyword>
<dbReference type="PANTHER" id="PTHR34590">
    <property type="entry name" value="OS03G0124300 PROTEIN-RELATED"/>
    <property type="match status" value="1"/>
</dbReference>
<dbReference type="FunFam" id="2.60.120.430:FF:000003">
    <property type="entry name" value="FERONIA receptor-like kinase"/>
    <property type="match status" value="1"/>
</dbReference>
<keyword evidence="16" id="KW-1185">Reference proteome</keyword>
<dbReference type="InterPro" id="IPR024788">
    <property type="entry name" value="Malectin-like_Carb-bd_dom"/>
</dbReference>
<feature type="domain" description="Protein kinase" evidence="14">
    <location>
        <begin position="507"/>
        <end position="558"/>
    </location>
</feature>
<keyword evidence="3" id="KW-0808">Transferase</keyword>
<evidence type="ECO:0000256" key="8">
    <source>
        <dbReference type="ARBA" id="ARBA00022840"/>
    </source>
</evidence>
<evidence type="ECO:0000313" key="16">
    <source>
        <dbReference type="Proteomes" id="UP000323000"/>
    </source>
</evidence>
<keyword evidence="7" id="KW-0418">Kinase</keyword>
<evidence type="ECO:0000256" key="12">
    <source>
        <dbReference type="PROSITE-ProRule" id="PRU10141"/>
    </source>
</evidence>
<dbReference type="SUPFAM" id="SSF56112">
    <property type="entry name" value="Protein kinase-like (PK-like)"/>
    <property type="match status" value="1"/>
</dbReference>
<keyword evidence="8 12" id="KW-0067">ATP-binding</keyword>
<dbReference type="PROSITE" id="PS00107">
    <property type="entry name" value="PROTEIN_KINASE_ATP"/>
    <property type="match status" value="1"/>
</dbReference>
<keyword evidence="2" id="KW-0723">Serine/threonine-protein kinase</keyword>
<dbReference type="GO" id="GO:0004674">
    <property type="term" value="F:protein serine/threonine kinase activity"/>
    <property type="evidence" value="ECO:0007669"/>
    <property type="project" value="UniProtKB-KW"/>
</dbReference>
<dbReference type="GO" id="GO:0004714">
    <property type="term" value="F:transmembrane receptor protein tyrosine kinase activity"/>
    <property type="evidence" value="ECO:0007669"/>
    <property type="project" value="InterPro"/>
</dbReference>
<comment type="subcellular location">
    <subcellularLocation>
        <location evidence="1">Membrane</location>
        <topology evidence="1">Single-pass type I membrane protein</topology>
    </subcellularLocation>
</comment>
<evidence type="ECO:0000256" key="2">
    <source>
        <dbReference type="ARBA" id="ARBA00022527"/>
    </source>
</evidence>
<reference evidence="16" key="1">
    <citation type="journal article" date="2019" name="Gigascience">
        <title>De novo genome assembly of the endangered Acer yangbiense, a plant species with extremely small populations endemic to Yunnan Province, China.</title>
        <authorList>
            <person name="Yang J."/>
            <person name="Wariss H.M."/>
            <person name="Tao L."/>
            <person name="Zhang R."/>
            <person name="Yun Q."/>
            <person name="Hollingsworth P."/>
            <person name="Dao Z."/>
            <person name="Luo G."/>
            <person name="Guo H."/>
            <person name="Ma Y."/>
            <person name="Sun W."/>
        </authorList>
    </citation>
    <scope>NUCLEOTIDE SEQUENCE [LARGE SCALE GENOMIC DNA]</scope>
    <source>
        <strain evidence="16">cv. Malutang</strain>
    </source>
</reference>
<evidence type="ECO:0000256" key="6">
    <source>
        <dbReference type="ARBA" id="ARBA00022741"/>
    </source>
</evidence>
<evidence type="ECO:0000259" key="14">
    <source>
        <dbReference type="PROSITE" id="PS50011"/>
    </source>
</evidence>